<reference evidence="2 3" key="2">
    <citation type="journal article" date="2019" name="G3 (Bethesda)">
        <title>Hybrid Assembly of the Genome of the Entomopathogenic Nematode Steinernema carpocapsae Identifies the X-Chromosome.</title>
        <authorList>
            <person name="Serra L."/>
            <person name="Macchietto M."/>
            <person name="Macias-Munoz A."/>
            <person name="McGill C.J."/>
            <person name="Rodriguez I.M."/>
            <person name="Rodriguez B."/>
            <person name="Murad R."/>
            <person name="Mortazavi A."/>
        </authorList>
    </citation>
    <scope>NUCLEOTIDE SEQUENCE [LARGE SCALE GENOMIC DNA]</scope>
    <source>
        <strain evidence="2 3">ALL</strain>
    </source>
</reference>
<evidence type="ECO:0000313" key="2">
    <source>
        <dbReference type="EMBL" id="TKR73325.1"/>
    </source>
</evidence>
<comment type="caution">
    <text evidence="2">The sequence shown here is derived from an EMBL/GenBank/DDBJ whole genome shotgun (WGS) entry which is preliminary data.</text>
</comment>
<accession>A0A4V6A0Y5</accession>
<protein>
    <submittedName>
        <fullName evidence="2">Uncharacterized protein</fullName>
    </submittedName>
</protein>
<keyword evidence="1" id="KW-0472">Membrane</keyword>
<dbReference type="AlphaFoldDB" id="A0A4V6A0Y5"/>
<feature type="transmembrane region" description="Helical" evidence="1">
    <location>
        <begin position="56"/>
        <end position="80"/>
    </location>
</feature>
<keyword evidence="1" id="KW-1133">Transmembrane helix</keyword>
<dbReference type="Proteomes" id="UP000298663">
    <property type="component" value="Unassembled WGS sequence"/>
</dbReference>
<evidence type="ECO:0000313" key="3">
    <source>
        <dbReference type="Proteomes" id="UP000298663"/>
    </source>
</evidence>
<sequence>MCSFHLGYIVAVVRTGIRFVVFLMTPYSGYVVTHGHFLTHYDILKPYCYVAQKKSAIFILCVIILTLIVYLDIIVFLISLKTKFKTSTVKMPSKVKTILIYAVVRFLFDVTL</sequence>
<keyword evidence="1" id="KW-0812">Transmembrane</keyword>
<evidence type="ECO:0000256" key="1">
    <source>
        <dbReference type="SAM" id="Phobius"/>
    </source>
</evidence>
<proteinExistence type="predicted"/>
<organism evidence="2 3">
    <name type="scientific">Steinernema carpocapsae</name>
    <name type="common">Entomopathogenic nematode</name>
    <dbReference type="NCBI Taxonomy" id="34508"/>
    <lineage>
        <taxon>Eukaryota</taxon>
        <taxon>Metazoa</taxon>
        <taxon>Ecdysozoa</taxon>
        <taxon>Nematoda</taxon>
        <taxon>Chromadorea</taxon>
        <taxon>Rhabditida</taxon>
        <taxon>Tylenchina</taxon>
        <taxon>Panagrolaimomorpha</taxon>
        <taxon>Strongyloidoidea</taxon>
        <taxon>Steinernematidae</taxon>
        <taxon>Steinernema</taxon>
    </lineage>
</organism>
<gene>
    <name evidence="2" type="ORF">L596_020645</name>
</gene>
<reference evidence="2 3" key="1">
    <citation type="journal article" date="2015" name="Genome Biol.">
        <title>Comparative genomics of Steinernema reveals deeply conserved gene regulatory networks.</title>
        <authorList>
            <person name="Dillman A.R."/>
            <person name="Macchietto M."/>
            <person name="Porter C.F."/>
            <person name="Rogers A."/>
            <person name="Williams B."/>
            <person name="Antoshechkin I."/>
            <person name="Lee M.M."/>
            <person name="Goodwin Z."/>
            <person name="Lu X."/>
            <person name="Lewis E.E."/>
            <person name="Goodrich-Blair H."/>
            <person name="Stock S.P."/>
            <person name="Adams B.J."/>
            <person name="Sternberg P.W."/>
            <person name="Mortazavi A."/>
        </authorList>
    </citation>
    <scope>NUCLEOTIDE SEQUENCE [LARGE SCALE GENOMIC DNA]</scope>
    <source>
        <strain evidence="2 3">ALL</strain>
    </source>
</reference>
<keyword evidence="3" id="KW-1185">Reference proteome</keyword>
<name>A0A4V6A0Y5_STECR</name>
<dbReference type="EMBL" id="AZBU02000006">
    <property type="protein sequence ID" value="TKR73325.1"/>
    <property type="molecule type" value="Genomic_DNA"/>
</dbReference>